<proteinExistence type="predicted"/>
<feature type="domain" description="3-hydroxyacyl-CoA dehydrogenase C-terminal" evidence="8">
    <location>
        <begin position="208"/>
        <end position="307"/>
    </location>
</feature>
<evidence type="ECO:0000256" key="2">
    <source>
        <dbReference type="ARBA" id="ARBA00022832"/>
    </source>
</evidence>
<evidence type="ECO:0000256" key="1">
    <source>
        <dbReference type="ARBA" id="ARBA00005005"/>
    </source>
</evidence>
<dbReference type="PROSITE" id="PS51257">
    <property type="entry name" value="PROKAR_LIPOPROTEIN"/>
    <property type="match status" value="1"/>
</dbReference>
<accession>A0A285MTL3</accession>
<dbReference type="GO" id="GO:0006635">
    <property type="term" value="P:fatty acid beta-oxidation"/>
    <property type="evidence" value="ECO:0007669"/>
    <property type="project" value="UniProtKB-UniPathway"/>
</dbReference>
<evidence type="ECO:0000259" key="9">
    <source>
        <dbReference type="Pfam" id="PF02737"/>
    </source>
</evidence>
<dbReference type="InterPro" id="IPR006176">
    <property type="entry name" value="3-OHacyl-CoA_DH_NAD-bd"/>
</dbReference>
<dbReference type="AlphaFoldDB" id="A0A285MTL3"/>
<evidence type="ECO:0000256" key="4">
    <source>
        <dbReference type="ARBA" id="ARBA00023002"/>
    </source>
</evidence>
<dbReference type="Pfam" id="PF02737">
    <property type="entry name" value="3HCDH_N"/>
    <property type="match status" value="1"/>
</dbReference>
<dbReference type="SUPFAM" id="SSF52096">
    <property type="entry name" value="ClpP/crotonase"/>
    <property type="match status" value="1"/>
</dbReference>
<dbReference type="RefSeq" id="WP_097045988.1">
    <property type="nucleotide sequence ID" value="NZ_OBEH01000003.1"/>
</dbReference>
<keyword evidence="11" id="KW-1185">Reference proteome</keyword>
<dbReference type="InterPro" id="IPR008927">
    <property type="entry name" value="6-PGluconate_DH-like_C_sf"/>
</dbReference>
<dbReference type="Gene3D" id="3.40.50.720">
    <property type="entry name" value="NAD(P)-binding Rossmann-like Domain"/>
    <property type="match status" value="1"/>
</dbReference>
<evidence type="ECO:0000259" key="8">
    <source>
        <dbReference type="Pfam" id="PF00725"/>
    </source>
</evidence>
<evidence type="ECO:0000313" key="10">
    <source>
        <dbReference type="EMBL" id="SNZ00540.1"/>
    </source>
</evidence>
<reference evidence="11" key="1">
    <citation type="submission" date="2017-09" db="EMBL/GenBank/DDBJ databases">
        <authorList>
            <person name="Varghese N."/>
            <person name="Submissions S."/>
        </authorList>
    </citation>
    <scope>NUCLEOTIDE SEQUENCE [LARGE SCALE GENOMIC DNA]</scope>
    <source>
        <strain evidence="11">DSM 25885</strain>
    </source>
</reference>
<sequence>MKRHINKVAVIGSGIMGSGIACHFANIGVEVLLLDIVPRELNDKEKAKGLTLENKAVRNRLVNDSLAAALKSKPSPIYHKKFAGRITAGNLEDDIAKVGEVDWIIEVVVERLDIKKQVFENLEKHRKPGTLITSNTSGIPIKFMSEGRSEDFQKHFCGTHFFNPARYLKLFEIIPGPNTSPGVLDFLNGYGEQYLGKTSVLAKDTPAFIGNRIGIFSIQSLFHAVKDLGMTVEEVDKLTGPVIGRPKSATFRTVDVVGLDTLVHVANGIHENCKDDERLELFQLPDFINTMVKNKWLGSKSGQGFYKKVKDDKGKSEILTLDLDTLDYRSKKSAKFASLELTKTIDKVVDRFSVLTSGKDKAGDFYRKSFGALFAYVSHRIPEISDELYKIDDAMKAGFGWEHGPFQIWDAVGLEKGLEFIKAENLEVASWVNEMKESGTDAFYSVKDGATYYYDIPKKTLEKVPGQDAFIILDNIRKSNEVFKNSGVVIEDLGDGILNLEFQSKMNTIGGDVLAGLNKAVDLAEKDFQGLVVGNQAANFSVGANIGMIFMMAVEQEYDELNMAIKYFQDTMMRMRYSSIPTISAPHGMCLGGGCELSLHADKVVAAAESYIGLVEFGVGVIPGGGGSKEMALRASDTFRKNDVELNVLQEYFLTIGMAKVSTSAYEAYDLGILQKGKDVVVVNKDRQIATAKAHAKLIAEAGYTKPMKRKDVKVLGKQALGMFLVGTDSMEAGHYISEHDKKIADKLAYVMAGGDLSEASYVSEQYLLDLEREAFLSLCTERKTLERIQHMLKTGKPLRN</sequence>
<dbReference type="CDD" id="cd06558">
    <property type="entry name" value="crotonase-like"/>
    <property type="match status" value="1"/>
</dbReference>
<dbReference type="Pfam" id="PF00725">
    <property type="entry name" value="3HCDH"/>
    <property type="match status" value="1"/>
</dbReference>
<evidence type="ECO:0000256" key="5">
    <source>
        <dbReference type="ARBA" id="ARBA00023027"/>
    </source>
</evidence>
<dbReference type="SUPFAM" id="SSF48179">
    <property type="entry name" value="6-phosphogluconate dehydrogenase C-terminal domain-like"/>
    <property type="match status" value="2"/>
</dbReference>
<keyword evidence="6" id="KW-0443">Lipid metabolism</keyword>
<feature type="domain" description="3-hydroxyacyl-CoA dehydrogenase NAD binding" evidence="9">
    <location>
        <begin position="7"/>
        <end position="205"/>
    </location>
</feature>
<gene>
    <name evidence="10" type="ORF">SAMN06265377_2364</name>
</gene>
<dbReference type="PANTHER" id="PTHR48075:SF7">
    <property type="entry name" value="3-HYDROXYACYL-COA DEHYDROGENASE-RELATED"/>
    <property type="match status" value="1"/>
</dbReference>
<dbReference type="GO" id="GO:0003857">
    <property type="term" value="F:(3S)-3-hydroxyacyl-CoA dehydrogenase (NAD+) activity"/>
    <property type="evidence" value="ECO:0007669"/>
    <property type="project" value="UniProtKB-EC"/>
</dbReference>
<comment type="catalytic activity">
    <reaction evidence="7">
        <text>a (3S)-3-hydroxyacyl-CoA + NAD(+) = a 3-oxoacyl-CoA + NADH + H(+)</text>
        <dbReference type="Rhea" id="RHEA:22432"/>
        <dbReference type="ChEBI" id="CHEBI:15378"/>
        <dbReference type="ChEBI" id="CHEBI:57318"/>
        <dbReference type="ChEBI" id="CHEBI:57540"/>
        <dbReference type="ChEBI" id="CHEBI:57945"/>
        <dbReference type="ChEBI" id="CHEBI:90726"/>
        <dbReference type="EC" id="1.1.1.35"/>
    </reaction>
</comment>
<evidence type="ECO:0000313" key="11">
    <source>
        <dbReference type="Proteomes" id="UP000219048"/>
    </source>
</evidence>
<dbReference type="InterPro" id="IPR029045">
    <property type="entry name" value="ClpP/crotonase-like_dom_sf"/>
</dbReference>
<comment type="pathway">
    <text evidence="1">Lipid metabolism; fatty acid beta-oxidation.</text>
</comment>
<keyword evidence="5" id="KW-0520">NAD</keyword>
<dbReference type="Proteomes" id="UP000219048">
    <property type="component" value="Unassembled WGS sequence"/>
</dbReference>
<keyword evidence="2" id="KW-0276">Fatty acid metabolism</keyword>
<dbReference type="Gene3D" id="3.90.226.10">
    <property type="entry name" value="2-enoyl-CoA Hydratase, Chain A, domain 1"/>
    <property type="match status" value="1"/>
</dbReference>
<evidence type="ECO:0000256" key="7">
    <source>
        <dbReference type="ARBA" id="ARBA00049556"/>
    </source>
</evidence>
<name>A0A285MTL3_9FLAO</name>
<dbReference type="PANTHER" id="PTHR48075">
    <property type="entry name" value="3-HYDROXYACYL-COA DEHYDROGENASE FAMILY PROTEIN"/>
    <property type="match status" value="1"/>
</dbReference>
<organism evidence="10 11">
    <name type="scientific">Flagellimonas pacifica</name>
    <dbReference type="NCBI Taxonomy" id="1247520"/>
    <lineage>
        <taxon>Bacteria</taxon>
        <taxon>Pseudomonadati</taxon>
        <taxon>Bacteroidota</taxon>
        <taxon>Flavobacteriia</taxon>
        <taxon>Flavobacteriales</taxon>
        <taxon>Flavobacteriaceae</taxon>
        <taxon>Flagellimonas</taxon>
    </lineage>
</organism>
<dbReference type="Gene3D" id="1.10.1040.50">
    <property type="match status" value="1"/>
</dbReference>
<dbReference type="SUPFAM" id="SSF51735">
    <property type="entry name" value="NAD(P)-binding Rossmann-fold domains"/>
    <property type="match status" value="1"/>
</dbReference>
<dbReference type="InterPro" id="IPR036291">
    <property type="entry name" value="NAD(P)-bd_dom_sf"/>
</dbReference>
<dbReference type="InterPro" id="IPR001753">
    <property type="entry name" value="Enoyl-CoA_hydra/iso"/>
</dbReference>
<dbReference type="Pfam" id="PF00378">
    <property type="entry name" value="ECH_1"/>
    <property type="match status" value="1"/>
</dbReference>
<keyword evidence="4" id="KW-0560">Oxidoreductase</keyword>
<dbReference type="OrthoDB" id="9771883at2"/>
<dbReference type="EMBL" id="OBEH01000003">
    <property type="protein sequence ID" value="SNZ00540.1"/>
    <property type="molecule type" value="Genomic_DNA"/>
</dbReference>
<evidence type="ECO:0000256" key="6">
    <source>
        <dbReference type="ARBA" id="ARBA00023098"/>
    </source>
</evidence>
<protein>
    <submittedName>
        <fullName evidence="10">3-hydroxyacyl-CoA dehydrogenase</fullName>
    </submittedName>
</protein>
<dbReference type="InterPro" id="IPR006108">
    <property type="entry name" value="3HC_DH_C"/>
</dbReference>
<keyword evidence="3" id="KW-0442">Lipid degradation</keyword>
<evidence type="ECO:0000256" key="3">
    <source>
        <dbReference type="ARBA" id="ARBA00022963"/>
    </source>
</evidence>
<dbReference type="GO" id="GO:0070403">
    <property type="term" value="F:NAD+ binding"/>
    <property type="evidence" value="ECO:0007669"/>
    <property type="project" value="InterPro"/>
</dbReference>
<dbReference type="UniPathway" id="UPA00659"/>